<dbReference type="AlphaFoldDB" id="A0A0A3Y1U1"/>
<evidence type="ECO:0000256" key="1">
    <source>
        <dbReference type="SAM" id="SignalP"/>
    </source>
</evidence>
<dbReference type="Proteomes" id="UP000181962">
    <property type="component" value="Chromosome"/>
</dbReference>
<evidence type="ECO:0000313" key="3">
    <source>
        <dbReference type="EMBL" id="KGT80682.1"/>
    </source>
</evidence>
<evidence type="ECO:0000313" key="5">
    <source>
        <dbReference type="Proteomes" id="UP000181962"/>
    </source>
</evidence>
<organism evidence="3 4">
    <name type="scientific">Bradyrhizobium japonicum</name>
    <dbReference type="NCBI Taxonomy" id="375"/>
    <lineage>
        <taxon>Bacteria</taxon>
        <taxon>Pseudomonadati</taxon>
        <taxon>Pseudomonadota</taxon>
        <taxon>Alphaproteobacteria</taxon>
        <taxon>Hyphomicrobiales</taxon>
        <taxon>Nitrobacteraceae</taxon>
        <taxon>Bradyrhizobium</taxon>
    </lineage>
</organism>
<dbReference type="InterPro" id="IPR021937">
    <property type="entry name" value="DUF3551"/>
</dbReference>
<dbReference type="EMBL" id="CP017637">
    <property type="protein sequence ID" value="APG08609.1"/>
    <property type="molecule type" value="Genomic_DNA"/>
</dbReference>
<dbReference type="Pfam" id="PF12071">
    <property type="entry name" value="DUF3551"/>
    <property type="match status" value="1"/>
</dbReference>
<dbReference type="EMBL" id="JRPN01000003">
    <property type="protein sequence ID" value="KGT80682.1"/>
    <property type="molecule type" value="Genomic_DNA"/>
</dbReference>
<proteinExistence type="predicted"/>
<dbReference type="OrthoDB" id="8255753at2"/>
<dbReference type="RefSeq" id="WP_028151247.1">
    <property type="nucleotide sequence ID" value="NZ_CP017637.1"/>
</dbReference>
<evidence type="ECO:0000313" key="4">
    <source>
        <dbReference type="Proteomes" id="UP000030377"/>
    </source>
</evidence>
<evidence type="ECO:0000313" key="2">
    <source>
        <dbReference type="EMBL" id="APG08609.1"/>
    </source>
</evidence>
<reference evidence="2 5" key="2">
    <citation type="submission" date="2016-11" db="EMBL/GenBank/DDBJ databases">
        <title>Complete Genome Sequence of Bradyrhizobium sp. strain J5, an isolated from soybean nodule in Hokkaido.</title>
        <authorList>
            <person name="Kanehara K."/>
        </authorList>
    </citation>
    <scope>NUCLEOTIDE SEQUENCE [LARGE SCALE GENOMIC DNA]</scope>
    <source>
        <strain evidence="2 5">J5</strain>
    </source>
</reference>
<protein>
    <submittedName>
        <fullName evidence="3">Signal peptide protein</fullName>
    </submittedName>
</protein>
<keyword evidence="1" id="KW-0732">Signal</keyword>
<reference evidence="3 4" key="1">
    <citation type="submission" date="2014-09" db="EMBL/GenBank/DDBJ databases">
        <title>Draft genome of Bradyrhizobium japonicum Is-34.</title>
        <authorList>
            <person name="Tsurumaru H."/>
            <person name="Yamakawa T."/>
            <person name="Hashimoto S."/>
            <person name="Okizaki K."/>
            <person name="Kanesaki Y."/>
            <person name="Yoshikawa H."/>
            <person name="Yajima S."/>
        </authorList>
    </citation>
    <scope>NUCLEOTIDE SEQUENCE [LARGE SCALE GENOMIC DNA]</scope>
    <source>
        <strain evidence="3 4">Is-34</strain>
    </source>
</reference>
<name>A0A0A3Y1U1_BRAJP</name>
<accession>A0A0A3Y1U1</accession>
<dbReference type="Proteomes" id="UP000030377">
    <property type="component" value="Unassembled WGS sequence"/>
</dbReference>
<gene>
    <name evidence="2" type="ORF">BKD09_09730</name>
    <name evidence="3" type="ORF">MA20_04425</name>
</gene>
<feature type="chain" id="PRO_5010410732" evidence="1">
    <location>
        <begin position="25"/>
        <end position="77"/>
    </location>
</feature>
<feature type="signal peptide" evidence="1">
    <location>
        <begin position="1"/>
        <end position="24"/>
    </location>
</feature>
<sequence>MRRIILTLASFAALVAVASPAAQAHPANDRYCLQGRMWGYPGNCQFASYQQCLATASGTSASCGINPRYAFSQQYAY</sequence>